<dbReference type="GO" id="GO:0032993">
    <property type="term" value="C:protein-DNA complex"/>
    <property type="evidence" value="ECO:0007669"/>
    <property type="project" value="TreeGrafter"/>
</dbReference>
<keyword evidence="8" id="KW-1185">Reference proteome</keyword>
<name>A0A917UCG0_9ACTN</name>
<dbReference type="FunFam" id="1.10.10.10:FF:000001">
    <property type="entry name" value="LysR family transcriptional regulator"/>
    <property type="match status" value="1"/>
</dbReference>
<dbReference type="Pfam" id="PF03466">
    <property type="entry name" value="LysR_substrate"/>
    <property type="match status" value="1"/>
</dbReference>
<dbReference type="PANTHER" id="PTHR30346:SF0">
    <property type="entry name" value="HCA OPERON TRANSCRIPTIONAL ACTIVATOR HCAR"/>
    <property type="match status" value="1"/>
</dbReference>
<dbReference type="InterPro" id="IPR000847">
    <property type="entry name" value="LysR_HTH_N"/>
</dbReference>
<evidence type="ECO:0000313" key="6">
    <source>
        <dbReference type="EMBL" id="GGM77512.1"/>
    </source>
</evidence>
<dbReference type="PANTHER" id="PTHR30346">
    <property type="entry name" value="TRANSCRIPTIONAL DUAL REGULATOR HCAR-RELATED"/>
    <property type="match status" value="1"/>
</dbReference>
<organism evidence="6 8">
    <name type="scientific">Dactylosporangium sucinum</name>
    <dbReference type="NCBI Taxonomy" id="1424081"/>
    <lineage>
        <taxon>Bacteria</taxon>
        <taxon>Bacillati</taxon>
        <taxon>Actinomycetota</taxon>
        <taxon>Actinomycetes</taxon>
        <taxon>Micromonosporales</taxon>
        <taxon>Micromonosporaceae</taxon>
        <taxon>Dactylosporangium</taxon>
    </lineage>
</organism>
<evidence type="ECO:0000313" key="7">
    <source>
        <dbReference type="EMBL" id="GGM77686.1"/>
    </source>
</evidence>
<evidence type="ECO:0000256" key="3">
    <source>
        <dbReference type="ARBA" id="ARBA00023125"/>
    </source>
</evidence>
<dbReference type="Gene3D" id="3.40.190.290">
    <property type="match status" value="1"/>
</dbReference>
<accession>A0A917UCG0</accession>
<dbReference type="EMBL" id="BMPI01000076">
    <property type="protein sequence ID" value="GGM77686.1"/>
    <property type="molecule type" value="Genomic_DNA"/>
</dbReference>
<dbReference type="Proteomes" id="UP000642070">
    <property type="component" value="Unassembled WGS sequence"/>
</dbReference>
<comment type="similarity">
    <text evidence="1">Belongs to the LysR transcriptional regulatory family.</text>
</comment>
<feature type="domain" description="HTH lysR-type" evidence="5">
    <location>
        <begin position="22"/>
        <end position="79"/>
    </location>
</feature>
<dbReference type="InterPro" id="IPR036388">
    <property type="entry name" value="WH-like_DNA-bd_sf"/>
</dbReference>
<keyword evidence="3" id="KW-0238">DNA-binding</keyword>
<proteinExistence type="inferred from homology"/>
<keyword evidence="4" id="KW-0804">Transcription</keyword>
<dbReference type="PRINTS" id="PR00039">
    <property type="entry name" value="HTHLYSR"/>
</dbReference>
<sequence length="339" mass="36657">MSNNRHADRPQPSVVDDSAADLDVGAVRAFVAVTEDGYFGEAAARLGISQQAVSKRIGMLERSLGVALFTRTSRGARLTIDGQAFLPHARTLLSAEARAVAAVRPARRALRVDVLNHSIGPAALMRAFHQAHPDIDLDVVTLVDTDVDTAVAAVRSGAIDATFRAVTAPERQLRDGLAAARFLDDPHELLTGPAHRLAAARAVTPAELAGHPIWIPGIVPGTEWATFYADLAAEFGLGIEGIGPNFGTDHLLEVLADSPTLATLTGRHVRLVWPAHYDLRRIPVRDPIPVYPHSLVWHRENPHPGLAALLAHVRTLRRPLPDTGIWTPRWAMPHAWPIA</sequence>
<dbReference type="InterPro" id="IPR036390">
    <property type="entry name" value="WH_DNA-bd_sf"/>
</dbReference>
<dbReference type="EMBL" id="BMPI01000075">
    <property type="protein sequence ID" value="GGM77512.1"/>
    <property type="molecule type" value="Genomic_DNA"/>
</dbReference>
<dbReference type="Pfam" id="PF00126">
    <property type="entry name" value="HTH_1"/>
    <property type="match status" value="1"/>
</dbReference>
<evidence type="ECO:0000313" key="8">
    <source>
        <dbReference type="Proteomes" id="UP000642070"/>
    </source>
</evidence>
<dbReference type="GO" id="GO:0003677">
    <property type="term" value="F:DNA binding"/>
    <property type="evidence" value="ECO:0007669"/>
    <property type="project" value="UniProtKB-KW"/>
</dbReference>
<evidence type="ECO:0000259" key="5">
    <source>
        <dbReference type="PROSITE" id="PS50931"/>
    </source>
</evidence>
<reference evidence="6" key="2">
    <citation type="submission" date="2020-09" db="EMBL/GenBank/DDBJ databases">
        <authorList>
            <person name="Sun Q."/>
            <person name="Ohkuma M."/>
        </authorList>
    </citation>
    <scope>NUCLEOTIDE SEQUENCE</scope>
    <source>
        <strain evidence="6">JCM 19831</strain>
    </source>
</reference>
<evidence type="ECO:0000256" key="2">
    <source>
        <dbReference type="ARBA" id="ARBA00023015"/>
    </source>
</evidence>
<dbReference type="SUPFAM" id="SSF53850">
    <property type="entry name" value="Periplasmic binding protein-like II"/>
    <property type="match status" value="1"/>
</dbReference>
<dbReference type="Gene3D" id="1.10.10.10">
    <property type="entry name" value="Winged helix-like DNA-binding domain superfamily/Winged helix DNA-binding domain"/>
    <property type="match status" value="1"/>
</dbReference>
<dbReference type="PROSITE" id="PS50931">
    <property type="entry name" value="HTH_LYSR"/>
    <property type="match status" value="1"/>
</dbReference>
<keyword evidence="2" id="KW-0805">Transcription regulation</keyword>
<dbReference type="InterPro" id="IPR005119">
    <property type="entry name" value="LysR_subst-bd"/>
</dbReference>
<protein>
    <submittedName>
        <fullName evidence="6">LysR family transcriptional regulator</fullName>
    </submittedName>
</protein>
<dbReference type="SUPFAM" id="SSF46785">
    <property type="entry name" value="Winged helix' DNA-binding domain"/>
    <property type="match status" value="1"/>
</dbReference>
<dbReference type="GO" id="GO:0003700">
    <property type="term" value="F:DNA-binding transcription factor activity"/>
    <property type="evidence" value="ECO:0007669"/>
    <property type="project" value="InterPro"/>
</dbReference>
<gene>
    <name evidence="6" type="ORF">GCM10007977_093740</name>
    <name evidence="7" type="ORF">GCM10007977_093950</name>
</gene>
<dbReference type="AlphaFoldDB" id="A0A917UCG0"/>
<comment type="caution">
    <text evidence="6">The sequence shown here is derived from an EMBL/GenBank/DDBJ whole genome shotgun (WGS) entry which is preliminary data.</text>
</comment>
<evidence type="ECO:0000256" key="4">
    <source>
        <dbReference type="ARBA" id="ARBA00023163"/>
    </source>
</evidence>
<evidence type="ECO:0000256" key="1">
    <source>
        <dbReference type="ARBA" id="ARBA00009437"/>
    </source>
</evidence>
<reference evidence="6" key="1">
    <citation type="journal article" date="2014" name="Int. J. Syst. Evol. Microbiol.">
        <title>Complete genome sequence of Corynebacterium casei LMG S-19264T (=DSM 44701T), isolated from a smear-ripened cheese.</title>
        <authorList>
            <consortium name="US DOE Joint Genome Institute (JGI-PGF)"/>
            <person name="Walter F."/>
            <person name="Albersmeier A."/>
            <person name="Kalinowski J."/>
            <person name="Ruckert C."/>
        </authorList>
    </citation>
    <scope>NUCLEOTIDE SEQUENCE</scope>
    <source>
        <strain evidence="6">JCM 19831</strain>
    </source>
</reference>